<organism evidence="2 3">
    <name type="scientific">Actinidia rufa</name>
    <dbReference type="NCBI Taxonomy" id="165716"/>
    <lineage>
        <taxon>Eukaryota</taxon>
        <taxon>Viridiplantae</taxon>
        <taxon>Streptophyta</taxon>
        <taxon>Embryophyta</taxon>
        <taxon>Tracheophyta</taxon>
        <taxon>Spermatophyta</taxon>
        <taxon>Magnoliopsida</taxon>
        <taxon>eudicotyledons</taxon>
        <taxon>Gunneridae</taxon>
        <taxon>Pentapetalae</taxon>
        <taxon>asterids</taxon>
        <taxon>Ericales</taxon>
        <taxon>Actinidiaceae</taxon>
        <taxon>Actinidia</taxon>
    </lineage>
</organism>
<protein>
    <submittedName>
        <fullName evidence="2">Uncharacterized protein</fullName>
    </submittedName>
</protein>
<evidence type="ECO:0000256" key="1">
    <source>
        <dbReference type="SAM" id="SignalP"/>
    </source>
</evidence>
<proteinExistence type="predicted"/>
<feature type="signal peptide" evidence="1">
    <location>
        <begin position="1"/>
        <end position="22"/>
    </location>
</feature>
<keyword evidence="1" id="KW-0732">Signal</keyword>
<evidence type="ECO:0000313" key="3">
    <source>
        <dbReference type="Proteomes" id="UP000585474"/>
    </source>
</evidence>
<dbReference type="AlphaFoldDB" id="A0A7J0GNQ6"/>
<dbReference type="Proteomes" id="UP000585474">
    <property type="component" value="Unassembled WGS sequence"/>
</dbReference>
<comment type="caution">
    <text evidence="2">The sequence shown here is derived from an EMBL/GenBank/DDBJ whole genome shotgun (WGS) entry which is preliminary data.</text>
</comment>
<dbReference type="EMBL" id="BJWL01000023">
    <property type="protein sequence ID" value="GFZ12430.1"/>
    <property type="molecule type" value="Genomic_DNA"/>
</dbReference>
<reference evidence="2 3" key="1">
    <citation type="submission" date="2019-07" db="EMBL/GenBank/DDBJ databases">
        <title>De Novo Assembly of kiwifruit Actinidia rufa.</title>
        <authorList>
            <person name="Sugita-Konishi S."/>
            <person name="Sato K."/>
            <person name="Mori E."/>
            <person name="Abe Y."/>
            <person name="Kisaki G."/>
            <person name="Hamano K."/>
            <person name="Suezawa K."/>
            <person name="Otani M."/>
            <person name="Fukuda T."/>
            <person name="Manabe T."/>
            <person name="Gomi K."/>
            <person name="Tabuchi M."/>
            <person name="Akimitsu K."/>
            <person name="Kataoka I."/>
        </authorList>
    </citation>
    <scope>NUCLEOTIDE SEQUENCE [LARGE SCALE GENOMIC DNA]</scope>
    <source>
        <strain evidence="3">cv. Fuchu</strain>
    </source>
</reference>
<gene>
    <name evidence="2" type="ORF">Acr_23g0008150</name>
</gene>
<feature type="chain" id="PRO_5029457200" evidence="1">
    <location>
        <begin position="23"/>
        <end position="48"/>
    </location>
</feature>
<accession>A0A7J0GNQ6</accession>
<keyword evidence="3" id="KW-1185">Reference proteome</keyword>
<sequence length="48" mass="5014">MEASNKGVAALLIAMVVMFASGQIVKPDDNSCMEQLLRSGVATTTENA</sequence>
<name>A0A7J0GNQ6_9ERIC</name>
<evidence type="ECO:0000313" key="2">
    <source>
        <dbReference type="EMBL" id="GFZ12430.1"/>
    </source>
</evidence>